<dbReference type="SUPFAM" id="SSF49785">
    <property type="entry name" value="Galactose-binding domain-like"/>
    <property type="match status" value="1"/>
</dbReference>
<evidence type="ECO:0000259" key="7">
    <source>
        <dbReference type="PROSITE" id="PS50022"/>
    </source>
</evidence>
<dbReference type="Gene3D" id="3.40.50.880">
    <property type="match status" value="1"/>
</dbReference>
<dbReference type="STRING" id="48467.SAMN02745166_03668"/>
<dbReference type="RefSeq" id="WP_245846561.1">
    <property type="nucleotide sequence ID" value="NZ_FUYE01000014.1"/>
</dbReference>
<reference evidence="10" key="1">
    <citation type="submission" date="2017-02" db="EMBL/GenBank/DDBJ databases">
        <authorList>
            <person name="Varghese N."/>
            <person name="Submissions S."/>
        </authorList>
    </citation>
    <scope>NUCLEOTIDE SEQUENCE [LARGE SCALE GENOMIC DNA]</scope>
    <source>
        <strain evidence="10">ATCC 700200</strain>
    </source>
</reference>
<evidence type="ECO:0000256" key="5">
    <source>
        <dbReference type="SAM" id="MobiDB-lite"/>
    </source>
</evidence>
<dbReference type="InterPro" id="IPR036909">
    <property type="entry name" value="Cyt_c-like_dom_sf"/>
</dbReference>
<sequence>MVRFALLTAFFLSAALAHAEIKPLKALLVAGGCCHDYAKQHEILSQGIQSRANVQVDVVWTDDKSTNPPLPLYDNPDWAKGYDIIIHDECAAGMKDLGAIKRLLDVHKTVPAVHLHCAMHSFRPGNDSWFKHLGLQSNSHGPQEPIAITYVDKEHPITQPLADWTTIKEELYNNVNLFDAHPLAMGKQVVKQKDGTTKEVEYIVAWTNEKQGARSFSTTIGHNNDTVADARYLDLLTRGVLWACGKLSPDYLTAFQGQNKVTFVKGNPEPPKPQPKPAAATPPPAPKDATLVTMTASTEESNKNNFAWRAVDGDENTRWCASNADYPQWLQLELEKPHSLTGISTTWENNGVYRYKITGSADGKTWTVLVDASSNTKGAPYTNDFAKADNIKFIKIDILSKNSGGWASIREVKLKGDGIKVLAPKMSAEQKATADKVVKAESDPYKNEGNVPPKIVKLSPEEEAAILKDVKVAEGFEVSLFANSAAANYPVYVAAAPDGTLYVSSDGNGSLGRNPKRGRVIRMRDLDGDGRADETKVFCEVDAPRGLVWDHDRLYLVHPPHLSEFIDADGDGVAEKENILVKNIAFSYADRPADHTTNGLSLGMDGWLYIAGGDFGFMKAEGTDGRTLQHRGGGVIRVRPDGTGLEIYSTGTRNILEVAISPLMDIFARDNTNDGGGWNVRFHHFTGLDDHGYPRLYKNFNDECIQPLADYGGGSGCGAVYIDEPGFGEAWNNAPFTADWGTGAIYKHSVKPKGATFEEVKAPEAFIKMTRPTDADVDGMSRVYASSWKGATFNWEGPDVGYIVQVRPKGFKPEPMPDFAKLSEKDLVMMLDLTKPESYRRRTEAQRELLRRKSELTHVYERQFKDYRTSERNEIDIIKQSTEGRNTDYVFETLWSKDAVVAHTSIRALATHQQPLDLLGALYNNTDSGKSNDTTIWVHRLLKALAMIHKPEVVTGLIERLNKATDATLRQGILAALCRLHFTEGEWKGDSWGTRPDTRGPYYQPEPWSETPRIAAALKEALAKASPEEAAFLVKEMNRNRIQSDDALQRILTLAKQDAKVIPDAVAQLAVAEDVPADAVPLLVQVVSDAGTPARKDSGEAEGTAGKSAHITSSATLSQAIIALTKTDRAEGVRATLQALTPLQKMEGAFKDYEAASTAFFAAPKLENHHQLVEQIAEKMEGSTSRFADSALLYLASRTTGSPESRELSQKALDHGWQDAKRRIQILEAIAAVKHTTSAPRVLLALDDPDPKVKATAERAAKTMKLTKVEDKTPKIATLKPEEAIAAVMTTKGDVVLGEQIFTRATCVACHTTKESEAQKGPYLGNIAQTYKRAELAQNILDPNKTIAQGFASEMITLKDGTQQMGFITLEGATEVKLRNIASQEFTFKTSDIKERQKLPMSMMPPGLMMTFSVREFASLLDYLEALAKK</sequence>
<dbReference type="Pfam" id="PF23500">
    <property type="entry name" value="DUF7133"/>
    <property type="match status" value="1"/>
</dbReference>
<dbReference type="InterPro" id="IPR029062">
    <property type="entry name" value="Class_I_gatase-like"/>
</dbReference>
<organism evidence="9 10">
    <name type="scientific">Prosthecobacter debontii</name>
    <dbReference type="NCBI Taxonomy" id="48467"/>
    <lineage>
        <taxon>Bacteria</taxon>
        <taxon>Pseudomonadati</taxon>
        <taxon>Verrucomicrobiota</taxon>
        <taxon>Verrucomicrobiia</taxon>
        <taxon>Verrucomicrobiales</taxon>
        <taxon>Verrucomicrobiaceae</taxon>
        <taxon>Prosthecobacter</taxon>
    </lineage>
</organism>
<dbReference type="InterPro" id="IPR055557">
    <property type="entry name" value="DUF7133"/>
</dbReference>
<dbReference type="GO" id="GO:0046872">
    <property type="term" value="F:metal ion binding"/>
    <property type="evidence" value="ECO:0007669"/>
    <property type="project" value="UniProtKB-KW"/>
</dbReference>
<dbReference type="Gene3D" id="2.60.120.260">
    <property type="entry name" value="Galactose-binding domain-like"/>
    <property type="match status" value="1"/>
</dbReference>
<protein>
    <submittedName>
        <fullName evidence="9">Putative membrane-bound dehydrogenase domain-containing protein</fullName>
    </submittedName>
</protein>
<dbReference type="PROSITE" id="PS50022">
    <property type="entry name" value="FA58C_3"/>
    <property type="match status" value="1"/>
</dbReference>
<dbReference type="PROSITE" id="PS51007">
    <property type="entry name" value="CYTC"/>
    <property type="match status" value="1"/>
</dbReference>
<name>A0A1T4YME5_9BACT</name>
<dbReference type="InterPro" id="IPR011041">
    <property type="entry name" value="Quinoprot_gluc/sorb_DH_b-prop"/>
</dbReference>
<dbReference type="InterPro" id="IPR013427">
    <property type="entry name" value="Haem-bd_dom_put"/>
</dbReference>
<accession>A0A1T4YME5</accession>
<dbReference type="PANTHER" id="PTHR33546:SF1">
    <property type="entry name" value="LARGE, MULTIFUNCTIONAL SECRETED PROTEIN"/>
    <property type="match status" value="1"/>
</dbReference>
<dbReference type="Proteomes" id="UP000190774">
    <property type="component" value="Unassembled WGS sequence"/>
</dbReference>
<keyword evidence="10" id="KW-1185">Reference proteome</keyword>
<feature type="compositionally biased region" description="Pro residues" evidence="5">
    <location>
        <begin position="268"/>
        <end position="286"/>
    </location>
</feature>
<proteinExistence type="predicted"/>
<evidence type="ECO:0000259" key="8">
    <source>
        <dbReference type="PROSITE" id="PS51007"/>
    </source>
</evidence>
<feature type="signal peptide" evidence="6">
    <location>
        <begin position="1"/>
        <end position="19"/>
    </location>
</feature>
<dbReference type="PANTHER" id="PTHR33546">
    <property type="entry name" value="LARGE, MULTIFUNCTIONAL SECRETED PROTEIN-RELATED"/>
    <property type="match status" value="1"/>
</dbReference>
<dbReference type="SUPFAM" id="SSF52317">
    <property type="entry name" value="Class I glutamine amidotransferase-like"/>
    <property type="match status" value="1"/>
</dbReference>
<dbReference type="Pfam" id="PF00754">
    <property type="entry name" value="F5_F8_type_C"/>
    <property type="match status" value="1"/>
</dbReference>
<dbReference type="InterPro" id="IPR011042">
    <property type="entry name" value="6-blade_b-propeller_TolB-like"/>
</dbReference>
<dbReference type="Pfam" id="PF06283">
    <property type="entry name" value="ThuA"/>
    <property type="match status" value="1"/>
</dbReference>
<keyword evidence="1 4" id="KW-0349">Heme</keyword>
<feature type="chain" id="PRO_5013046666" evidence="6">
    <location>
        <begin position="20"/>
        <end position="1430"/>
    </location>
</feature>
<dbReference type="EMBL" id="FUYE01000014">
    <property type="protein sequence ID" value="SKB02728.1"/>
    <property type="molecule type" value="Genomic_DNA"/>
</dbReference>
<feature type="domain" description="Cytochrome c" evidence="8">
    <location>
        <begin position="1293"/>
        <end position="1428"/>
    </location>
</feature>
<dbReference type="GO" id="GO:0020037">
    <property type="term" value="F:heme binding"/>
    <property type="evidence" value="ECO:0007669"/>
    <property type="project" value="InterPro"/>
</dbReference>
<dbReference type="InterPro" id="IPR029010">
    <property type="entry name" value="ThuA-like"/>
</dbReference>
<evidence type="ECO:0000256" key="3">
    <source>
        <dbReference type="ARBA" id="ARBA00023004"/>
    </source>
</evidence>
<dbReference type="SUPFAM" id="SSF50952">
    <property type="entry name" value="Soluble quinoprotein glucose dehydrogenase"/>
    <property type="match status" value="1"/>
</dbReference>
<dbReference type="Gene3D" id="1.10.760.10">
    <property type="entry name" value="Cytochrome c-like domain"/>
    <property type="match status" value="1"/>
</dbReference>
<dbReference type="Gene3D" id="2.120.10.30">
    <property type="entry name" value="TolB, C-terminal domain"/>
    <property type="match status" value="1"/>
</dbReference>
<evidence type="ECO:0000313" key="9">
    <source>
        <dbReference type="EMBL" id="SKB02728.1"/>
    </source>
</evidence>
<dbReference type="SUPFAM" id="SSF46626">
    <property type="entry name" value="Cytochrome c"/>
    <property type="match status" value="1"/>
</dbReference>
<evidence type="ECO:0000256" key="1">
    <source>
        <dbReference type="ARBA" id="ARBA00022617"/>
    </source>
</evidence>
<dbReference type="InterPro" id="IPR009056">
    <property type="entry name" value="Cyt_c-like_dom"/>
</dbReference>
<feature type="region of interest" description="Disordered" evidence="5">
    <location>
        <begin position="262"/>
        <end position="286"/>
    </location>
</feature>
<evidence type="ECO:0000256" key="2">
    <source>
        <dbReference type="ARBA" id="ARBA00022723"/>
    </source>
</evidence>
<keyword evidence="2 4" id="KW-0479">Metal-binding</keyword>
<keyword evidence="6" id="KW-0732">Signal</keyword>
<evidence type="ECO:0000256" key="4">
    <source>
        <dbReference type="PROSITE-ProRule" id="PRU00433"/>
    </source>
</evidence>
<keyword evidence="3 4" id="KW-0408">Iron</keyword>
<dbReference type="NCBIfam" id="TIGR02603">
    <property type="entry name" value="CxxCH_TIGR02603"/>
    <property type="match status" value="1"/>
</dbReference>
<feature type="domain" description="F5/8 type C" evidence="7">
    <location>
        <begin position="279"/>
        <end position="417"/>
    </location>
</feature>
<gene>
    <name evidence="9" type="ORF">SAMN02745166_03668</name>
</gene>
<dbReference type="GO" id="GO:0009055">
    <property type="term" value="F:electron transfer activity"/>
    <property type="evidence" value="ECO:0007669"/>
    <property type="project" value="InterPro"/>
</dbReference>
<dbReference type="InterPro" id="IPR008979">
    <property type="entry name" value="Galactose-bd-like_sf"/>
</dbReference>
<evidence type="ECO:0000256" key="6">
    <source>
        <dbReference type="SAM" id="SignalP"/>
    </source>
</evidence>
<dbReference type="InterPro" id="IPR000421">
    <property type="entry name" value="FA58C"/>
</dbReference>
<evidence type="ECO:0000313" key="10">
    <source>
        <dbReference type="Proteomes" id="UP000190774"/>
    </source>
</evidence>
<dbReference type="Pfam" id="PF00034">
    <property type="entry name" value="Cytochrom_C"/>
    <property type="match status" value="1"/>
</dbReference>